<protein>
    <submittedName>
        <fullName evidence="1">Uncharacterized protein</fullName>
    </submittedName>
</protein>
<dbReference type="EMBL" id="LR796894">
    <property type="protein sequence ID" value="CAB4173242.1"/>
    <property type="molecule type" value="Genomic_DNA"/>
</dbReference>
<accession>A0A6J5PPZ2</accession>
<evidence type="ECO:0000313" key="1">
    <source>
        <dbReference type="EMBL" id="CAB4173242.1"/>
    </source>
</evidence>
<name>A0A6J5PPZ2_9CAUD</name>
<reference evidence="1" key="1">
    <citation type="submission" date="2020-05" db="EMBL/GenBank/DDBJ databases">
        <authorList>
            <person name="Chiriac C."/>
            <person name="Salcher M."/>
            <person name="Ghai R."/>
            <person name="Kavagutti S V."/>
        </authorList>
    </citation>
    <scope>NUCLEOTIDE SEQUENCE</scope>
</reference>
<proteinExistence type="predicted"/>
<gene>
    <name evidence="1" type="ORF">UFOVP950_42</name>
</gene>
<organism evidence="1">
    <name type="scientific">uncultured Caudovirales phage</name>
    <dbReference type="NCBI Taxonomy" id="2100421"/>
    <lineage>
        <taxon>Viruses</taxon>
        <taxon>Duplodnaviria</taxon>
        <taxon>Heunggongvirae</taxon>
        <taxon>Uroviricota</taxon>
        <taxon>Caudoviricetes</taxon>
        <taxon>Peduoviridae</taxon>
        <taxon>Maltschvirus</taxon>
        <taxon>Maltschvirus maltsch</taxon>
    </lineage>
</organism>
<sequence>MFKANFIGQEGLYKHKEYEICIGVINGWIHVRRKCGAGRVNYPSILDFLRDWDNIRKI</sequence>